<dbReference type="EMBL" id="KZ679261">
    <property type="protein sequence ID" value="PTB41876.1"/>
    <property type="molecule type" value="Genomic_DNA"/>
</dbReference>
<dbReference type="Proteomes" id="UP000240493">
    <property type="component" value="Unassembled WGS sequence"/>
</dbReference>
<dbReference type="InterPro" id="IPR014048">
    <property type="entry name" value="MethylDNA_cys_MeTrfase_DNA-bd"/>
</dbReference>
<dbReference type="AlphaFoldDB" id="A0A2T3ZAQ4"/>
<reference evidence="7 8" key="1">
    <citation type="submission" date="2016-07" db="EMBL/GenBank/DDBJ databases">
        <title>Multiple horizontal gene transfer events from other fungi enriched the ability of initially mycotrophic Trichoderma (Ascomycota) to feed on dead plant biomass.</title>
        <authorList>
            <consortium name="DOE Joint Genome Institute"/>
            <person name="Aerts A."/>
            <person name="Atanasova L."/>
            <person name="Chenthamara K."/>
            <person name="Zhang J."/>
            <person name="Grujic M."/>
            <person name="Henrissat B."/>
            <person name="Kuo A."/>
            <person name="Salamov A."/>
            <person name="Lipzen A."/>
            <person name="Labutti K."/>
            <person name="Barry K."/>
            <person name="Miao Y."/>
            <person name="Rahimi M.J."/>
            <person name="Shen Q."/>
            <person name="Grigoriev I.V."/>
            <person name="Kubicek C.P."/>
            <person name="Druzhinina I.S."/>
        </authorList>
    </citation>
    <scope>NUCLEOTIDE SEQUENCE [LARGE SCALE GENOMIC DNA]</scope>
    <source>
        <strain evidence="7 8">CBS 433.97</strain>
    </source>
</reference>
<organism evidence="7 8">
    <name type="scientific">Trichoderma asperellum (strain ATCC 204424 / CBS 433.97 / NBRC 101777)</name>
    <dbReference type="NCBI Taxonomy" id="1042311"/>
    <lineage>
        <taxon>Eukaryota</taxon>
        <taxon>Fungi</taxon>
        <taxon>Dikarya</taxon>
        <taxon>Ascomycota</taxon>
        <taxon>Pezizomycotina</taxon>
        <taxon>Sordariomycetes</taxon>
        <taxon>Hypocreomycetidae</taxon>
        <taxon>Hypocreales</taxon>
        <taxon>Hypocreaceae</taxon>
        <taxon>Trichoderma</taxon>
    </lineage>
</organism>
<dbReference type="SUPFAM" id="SSF46767">
    <property type="entry name" value="Methylated DNA-protein cysteine methyltransferase, C-terminal domain"/>
    <property type="match status" value="1"/>
</dbReference>
<dbReference type="Gene3D" id="1.10.10.10">
    <property type="entry name" value="Winged helix-like DNA-binding domain superfamily/Winged helix DNA-binding domain"/>
    <property type="match status" value="1"/>
</dbReference>
<protein>
    <recommendedName>
        <fullName evidence="3">Methylated-DNA--protein-cysteine methyltransferase</fullName>
        <ecNumber evidence="2">2.1.1.63</ecNumber>
    </recommendedName>
</protein>
<dbReference type="PANTHER" id="PTHR10815">
    <property type="entry name" value="METHYLATED-DNA--PROTEIN-CYSTEINE METHYLTRANSFERASE"/>
    <property type="match status" value="1"/>
</dbReference>
<dbReference type="InterPro" id="IPR036217">
    <property type="entry name" value="MethylDNA_cys_MeTrfase_DNAb"/>
</dbReference>
<keyword evidence="8" id="KW-1185">Reference proteome</keyword>
<proteinExistence type="inferred from homology"/>
<accession>A0A2T3ZAQ4</accession>
<evidence type="ECO:0000256" key="5">
    <source>
        <dbReference type="SAM" id="MobiDB-lite"/>
    </source>
</evidence>
<evidence type="ECO:0000259" key="6">
    <source>
        <dbReference type="Pfam" id="PF01035"/>
    </source>
</evidence>
<keyword evidence="4" id="KW-0227">DNA damage</keyword>
<dbReference type="EC" id="2.1.1.63" evidence="2"/>
<name>A0A2T3ZAQ4_TRIA4</name>
<evidence type="ECO:0000313" key="8">
    <source>
        <dbReference type="Proteomes" id="UP000240493"/>
    </source>
</evidence>
<dbReference type="InterPro" id="IPR036388">
    <property type="entry name" value="WH-like_DNA-bd_sf"/>
</dbReference>
<dbReference type="GO" id="GO:0003908">
    <property type="term" value="F:methylated-DNA-[protein]-cysteine S-methyltransferase activity"/>
    <property type="evidence" value="ECO:0007669"/>
    <property type="project" value="UniProtKB-EC"/>
</dbReference>
<feature type="region of interest" description="Disordered" evidence="5">
    <location>
        <begin position="91"/>
        <end position="118"/>
    </location>
</feature>
<evidence type="ECO:0000256" key="3">
    <source>
        <dbReference type="ARBA" id="ARBA00015377"/>
    </source>
</evidence>
<feature type="domain" description="Methylated-DNA-[protein]-cysteine S-methyltransferase DNA binding" evidence="6">
    <location>
        <begin position="18"/>
        <end position="88"/>
    </location>
</feature>
<evidence type="ECO:0000256" key="1">
    <source>
        <dbReference type="ARBA" id="ARBA00008711"/>
    </source>
</evidence>
<gene>
    <name evidence="7" type="ORF">M441DRAFT_57955</name>
</gene>
<dbReference type="GO" id="GO:0006281">
    <property type="term" value="P:DNA repair"/>
    <property type="evidence" value="ECO:0007669"/>
    <property type="project" value="InterPro"/>
</dbReference>
<comment type="similarity">
    <text evidence="1">Belongs to the MGMT family.</text>
</comment>
<dbReference type="Pfam" id="PF01035">
    <property type="entry name" value="DNA_binding_1"/>
    <property type="match status" value="1"/>
</dbReference>
<evidence type="ECO:0000313" key="7">
    <source>
        <dbReference type="EMBL" id="PTB41876.1"/>
    </source>
</evidence>
<dbReference type="STRING" id="1042311.A0A2T3ZAQ4"/>
<evidence type="ECO:0000256" key="4">
    <source>
        <dbReference type="ARBA" id="ARBA00022763"/>
    </source>
</evidence>
<dbReference type="OrthoDB" id="1907495at2759"/>
<dbReference type="NCBIfam" id="TIGR00589">
    <property type="entry name" value="ogt"/>
    <property type="match status" value="1"/>
</dbReference>
<evidence type="ECO:0000256" key="2">
    <source>
        <dbReference type="ARBA" id="ARBA00011918"/>
    </source>
</evidence>
<dbReference type="CDD" id="cd06445">
    <property type="entry name" value="ATase"/>
    <property type="match status" value="1"/>
</dbReference>
<dbReference type="PANTHER" id="PTHR10815:SF13">
    <property type="entry name" value="METHYLATED-DNA--PROTEIN-CYSTEINE METHYLTRANSFERASE"/>
    <property type="match status" value="1"/>
</dbReference>
<sequence>MARVTSRMPATGSQSVTEFQEKVYALLLQIPKGRVTTYGAIARALNTSPRAVGNALRNNPFAPEVPCHRCVGSTGFITGFDGESIDKKSFKRSKDGLVQGASHHSKPRGPKISPAQPAGTKLSLKIQILNDEGVLVDNKGMVMNRQKVLWDGPWDVSAPKYAFRSMISYNGIANAIICPKKNTYL</sequence>